<dbReference type="AlphaFoldDB" id="A0A560FLX4"/>
<reference evidence="1 2" key="1">
    <citation type="submission" date="2019-06" db="EMBL/GenBank/DDBJ databases">
        <title>Genomic Encyclopedia of Type Strains, Phase IV (KMG-V): Genome sequencing to study the core and pangenomes of soil and plant-associated prokaryotes.</title>
        <authorList>
            <person name="Whitman W."/>
        </authorList>
    </citation>
    <scope>NUCLEOTIDE SEQUENCE [LARGE SCALE GENOMIC DNA]</scope>
    <source>
        <strain evidence="1 2">BR 11880</strain>
    </source>
</reference>
<organism evidence="1 2">
    <name type="scientific">Nitrospirillum amazonense</name>
    <dbReference type="NCBI Taxonomy" id="28077"/>
    <lineage>
        <taxon>Bacteria</taxon>
        <taxon>Pseudomonadati</taxon>
        <taxon>Pseudomonadota</taxon>
        <taxon>Alphaproteobacteria</taxon>
        <taxon>Rhodospirillales</taxon>
        <taxon>Azospirillaceae</taxon>
        <taxon>Nitrospirillum</taxon>
    </lineage>
</organism>
<gene>
    <name evidence="1" type="ORF">FBZ89_103220</name>
</gene>
<dbReference type="OrthoDB" id="8264876at2"/>
<accession>A0A560FLX4</accession>
<dbReference type="EMBL" id="VITN01000003">
    <property type="protein sequence ID" value="TWB22597.1"/>
    <property type="molecule type" value="Genomic_DNA"/>
</dbReference>
<comment type="caution">
    <text evidence="1">The sequence shown here is derived from an EMBL/GenBank/DDBJ whole genome shotgun (WGS) entry which is preliminary data.</text>
</comment>
<evidence type="ECO:0000313" key="2">
    <source>
        <dbReference type="Proteomes" id="UP000319859"/>
    </source>
</evidence>
<evidence type="ECO:0000313" key="1">
    <source>
        <dbReference type="EMBL" id="TWB22597.1"/>
    </source>
</evidence>
<proteinExistence type="predicted"/>
<sequence>MFQYPPTRVTPRISVNDLARYMVSSDTARMGIIRRAKTPLTAPVIRYRDVRPPICTYLADPRRGLNPLVAAEQMFLQRTQDTAETPLRKDDARQSIEVIHALQGMGNQLAAYDFQPPPGDQPRLTIGGVEVSVRIDLLVHGTTRGRTQIGAAILRMTQDDAETVDARERRRNMGLYVAALAQMHLERNFNNLTREVASRLCMSIDIQHGEVFASQNANARRMTDVENACRFIAAVWDTV</sequence>
<name>A0A560FLX4_9PROT</name>
<protein>
    <submittedName>
        <fullName evidence="1">Uncharacterized protein</fullName>
    </submittedName>
</protein>
<dbReference type="Proteomes" id="UP000319859">
    <property type="component" value="Unassembled WGS sequence"/>
</dbReference>